<dbReference type="Proteomes" id="UP001556692">
    <property type="component" value="Unassembled WGS sequence"/>
</dbReference>
<organism evidence="2 3">
    <name type="scientific">Aquibium pacificus</name>
    <dbReference type="NCBI Taxonomy" id="3153579"/>
    <lineage>
        <taxon>Bacteria</taxon>
        <taxon>Pseudomonadati</taxon>
        <taxon>Pseudomonadota</taxon>
        <taxon>Alphaproteobacteria</taxon>
        <taxon>Hyphomicrobiales</taxon>
        <taxon>Phyllobacteriaceae</taxon>
        <taxon>Aquibium</taxon>
    </lineage>
</organism>
<dbReference type="EMBL" id="JBDPGJ010000001">
    <property type="protein sequence ID" value="MEX0404371.1"/>
    <property type="molecule type" value="Genomic_DNA"/>
</dbReference>
<accession>A0ABV3SEP2</accession>
<dbReference type="Gene3D" id="2.40.50.90">
    <property type="match status" value="1"/>
</dbReference>
<dbReference type="InterPro" id="IPR035437">
    <property type="entry name" value="SNase_OB-fold_sf"/>
</dbReference>
<gene>
    <name evidence="2" type="ORF">ABGN05_01695</name>
</gene>
<name>A0ABV3SEP2_9HYPH</name>
<evidence type="ECO:0000313" key="3">
    <source>
        <dbReference type="Proteomes" id="UP001556692"/>
    </source>
</evidence>
<dbReference type="SUPFAM" id="SSF50199">
    <property type="entry name" value="Staphylococcal nuclease"/>
    <property type="match status" value="1"/>
</dbReference>
<evidence type="ECO:0000256" key="1">
    <source>
        <dbReference type="SAM" id="MobiDB-lite"/>
    </source>
</evidence>
<keyword evidence="3" id="KW-1185">Reference proteome</keyword>
<proteinExistence type="predicted"/>
<reference evidence="2 3" key="1">
    <citation type="submission" date="2024-05" db="EMBL/GenBank/DDBJ databases">
        <authorList>
            <person name="Jiang F."/>
        </authorList>
    </citation>
    <scope>NUCLEOTIDE SEQUENCE [LARGE SCALE GENOMIC DNA]</scope>
    <source>
        <strain evidence="2 3">LZ166</strain>
    </source>
</reference>
<feature type="region of interest" description="Disordered" evidence="1">
    <location>
        <begin position="217"/>
        <end position="281"/>
    </location>
</feature>
<evidence type="ECO:0000313" key="2">
    <source>
        <dbReference type="EMBL" id="MEX0404371.1"/>
    </source>
</evidence>
<sequence length="281" mass="28968">MGEPVDVPSKLLATILMAVTASLAAAGEAPDREVKSFQLAQAECGASRPVRQIAPDLIAPPQIGGGELRRTDPRAPLSDIGPAAPAAPATANATADAKEGRNMIFGPVATAAGRLEAEGMVIAIAGIEIVEPEHTCHGSKGDWPCGMAARTAFRSFLRGRALDCDIPEGELPARLSVACRLGSQDLGAWLVANGWAKVSSTGPYAEQQNEALAERRGIFGPGPERLPGTGLPDEPVAEGQPLPPVPALDGAAEATAEPESGTPVSRPAAIEPFLREPKGLY</sequence>
<protein>
    <submittedName>
        <fullName evidence="2">Thermonuclease family protein</fullName>
    </submittedName>
</protein>
<comment type="caution">
    <text evidence="2">The sequence shown here is derived from an EMBL/GenBank/DDBJ whole genome shotgun (WGS) entry which is preliminary data.</text>
</comment>